<sequence length="77" mass="8368">MQTYRVLLPFQVPASGEDSAACLPEQEWGGVDSRQQELYRMAVKGSYEAVVSLGEIHSLPNLCPALLLSCFPVLGSL</sequence>
<protein>
    <recommendedName>
        <fullName evidence="1">KRAB domain-containing protein</fullName>
    </recommendedName>
</protein>
<evidence type="ECO:0000313" key="2">
    <source>
        <dbReference type="Ensembl" id="ENSPCLP00000018434.1"/>
    </source>
</evidence>
<proteinExistence type="predicted"/>
<reference evidence="2" key="1">
    <citation type="submission" date="2025-08" db="UniProtKB">
        <authorList>
            <consortium name="Ensembl"/>
        </authorList>
    </citation>
    <scope>IDENTIFICATION</scope>
</reference>
<dbReference type="InterPro" id="IPR036051">
    <property type="entry name" value="KRAB_dom_sf"/>
</dbReference>
<dbReference type="Proteomes" id="UP000472261">
    <property type="component" value="Unplaced"/>
</dbReference>
<dbReference type="Ensembl" id="ENSPCLT00000024568.1">
    <property type="protein sequence ID" value="ENSPCLP00000018434.1"/>
    <property type="gene ID" value="ENSPCLG00000015435.1"/>
</dbReference>
<dbReference type="InterPro" id="IPR001909">
    <property type="entry name" value="KRAB"/>
</dbReference>
<evidence type="ECO:0000259" key="1">
    <source>
        <dbReference type="PROSITE" id="PS50805"/>
    </source>
</evidence>
<evidence type="ECO:0000313" key="3">
    <source>
        <dbReference type="Proteomes" id="UP000472261"/>
    </source>
</evidence>
<dbReference type="CDD" id="cd07765">
    <property type="entry name" value="KRAB_A-box"/>
    <property type="match status" value="1"/>
</dbReference>
<dbReference type="GO" id="GO:0006355">
    <property type="term" value="P:regulation of DNA-templated transcription"/>
    <property type="evidence" value="ECO:0007669"/>
    <property type="project" value="InterPro"/>
</dbReference>
<dbReference type="AlphaFoldDB" id="A0A669QCK8"/>
<name>A0A669QCK8_PHACC</name>
<organism evidence="2 3">
    <name type="scientific">Phasianus colchicus</name>
    <name type="common">Common pheasant</name>
    <dbReference type="NCBI Taxonomy" id="9054"/>
    <lineage>
        <taxon>Eukaryota</taxon>
        <taxon>Metazoa</taxon>
        <taxon>Chordata</taxon>
        <taxon>Craniata</taxon>
        <taxon>Vertebrata</taxon>
        <taxon>Euteleostomi</taxon>
        <taxon>Archelosauria</taxon>
        <taxon>Archosauria</taxon>
        <taxon>Dinosauria</taxon>
        <taxon>Saurischia</taxon>
        <taxon>Theropoda</taxon>
        <taxon>Coelurosauria</taxon>
        <taxon>Aves</taxon>
        <taxon>Neognathae</taxon>
        <taxon>Galloanserae</taxon>
        <taxon>Galliformes</taxon>
        <taxon>Phasianidae</taxon>
        <taxon>Phasianinae</taxon>
        <taxon>Phasianus</taxon>
    </lineage>
</organism>
<feature type="domain" description="KRAB" evidence="1">
    <location>
        <begin position="14"/>
        <end position="77"/>
    </location>
</feature>
<dbReference type="Pfam" id="PF01352">
    <property type="entry name" value="KRAB"/>
    <property type="match status" value="1"/>
</dbReference>
<accession>A0A669QCK8</accession>
<dbReference type="Gene3D" id="6.10.140.140">
    <property type="match status" value="1"/>
</dbReference>
<dbReference type="SUPFAM" id="SSF109640">
    <property type="entry name" value="KRAB domain (Kruppel-associated box)"/>
    <property type="match status" value="1"/>
</dbReference>
<reference evidence="2" key="2">
    <citation type="submission" date="2025-09" db="UniProtKB">
        <authorList>
            <consortium name="Ensembl"/>
        </authorList>
    </citation>
    <scope>IDENTIFICATION</scope>
</reference>
<keyword evidence="3" id="KW-1185">Reference proteome</keyword>
<dbReference type="PROSITE" id="PS50805">
    <property type="entry name" value="KRAB"/>
    <property type="match status" value="1"/>
</dbReference>